<reference evidence="2" key="1">
    <citation type="submission" date="2021-06" db="EMBL/GenBank/DDBJ databases">
        <title>Parelaphostrongylus tenuis whole genome reference sequence.</title>
        <authorList>
            <person name="Garwood T.J."/>
            <person name="Larsen P.A."/>
            <person name="Fountain-Jones N.M."/>
            <person name="Garbe J.R."/>
            <person name="Macchietto M.G."/>
            <person name="Kania S.A."/>
            <person name="Gerhold R.W."/>
            <person name="Richards J.E."/>
            <person name="Wolf T.M."/>
        </authorList>
    </citation>
    <scope>NUCLEOTIDE SEQUENCE</scope>
    <source>
        <strain evidence="2">MNPRO001-30</strain>
        <tissue evidence="2">Meninges</tissue>
    </source>
</reference>
<sequence length="87" mass="9461">MGAGRRFDKARGKDKDRRATSAAHATPSIPKVHGCPVPEPICCFSGEPILPGGDGVRMECSNDRCPFENVLLHQECFEALEDHLVGK</sequence>
<comment type="caution">
    <text evidence="2">The sequence shown here is derived from an EMBL/GenBank/DDBJ whole genome shotgun (WGS) entry which is preliminary data.</text>
</comment>
<dbReference type="EMBL" id="JAHQIW010007419">
    <property type="protein sequence ID" value="KAJ1374250.1"/>
    <property type="molecule type" value="Genomic_DNA"/>
</dbReference>
<keyword evidence="3" id="KW-1185">Reference proteome</keyword>
<name>A0AAD5RDP5_PARTN</name>
<feature type="region of interest" description="Disordered" evidence="1">
    <location>
        <begin position="1"/>
        <end position="31"/>
    </location>
</feature>
<gene>
    <name evidence="2" type="ORF">KIN20_036899</name>
</gene>
<accession>A0AAD5RDP5</accession>
<evidence type="ECO:0000313" key="2">
    <source>
        <dbReference type="EMBL" id="KAJ1374250.1"/>
    </source>
</evidence>
<protein>
    <submittedName>
        <fullName evidence="2">Uncharacterized protein</fullName>
    </submittedName>
</protein>
<feature type="compositionally biased region" description="Basic and acidic residues" evidence="1">
    <location>
        <begin position="1"/>
        <end position="19"/>
    </location>
</feature>
<evidence type="ECO:0000313" key="3">
    <source>
        <dbReference type="Proteomes" id="UP001196413"/>
    </source>
</evidence>
<dbReference type="Proteomes" id="UP001196413">
    <property type="component" value="Unassembled WGS sequence"/>
</dbReference>
<proteinExistence type="predicted"/>
<evidence type="ECO:0000256" key="1">
    <source>
        <dbReference type="SAM" id="MobiDB-lite"/>
    </source>
</evidence>
<organism evidence="2 3">
    <name type="scientific">Parelaphostrongylus tenuis</name>
    <name type="common">Meningeal worm</name>
    <dbReference type="NCBI Taxonomy" id="148309"/>
    <lineage>
        <taxon>Eukaryota</taxon>
        <taxon>Metazoa</taxon>
        <taxon>Ecdysozoa</taxon>
        <taxon>Nematoda</taxon>
        <taxon>Chromadorea</taxon>
        <taxon>Rhabditida</taxon>
        <taxon>Rhabditina</taxon>
        <taxon>Rhabditomorpha</taxon>
        <taxon>Strongyloidea</taxon>
        <taxon>Metastrongylidae</taxon>
        <taxon>Parelaphostrongylus</taxon>
    </lineage>
</organism>
<dbReference type="AlphaFoldDB" id="A0AAD5RDP5"/>